<protein>
    <submittedName>
        <fullName evidence="3">Glycosyltransferase</fullName>
    </submittedName>
</protein>
<comment type="caution">
    <text evidence="3">The sequence shown here is derived from an EMBL/GenBank/DDBJ whole genome shotgun (WGS) entry which is preliminary data.</text>
</comment>
<accession>A0A937J6H8</accession>
<dbReference type="Proteomes" id="UP000705230">
    <property type="component" value="Unassembled WGS sequence"/>
</dbReference>
<reference evidence="3" key="1">
    <citation type="submission" date="2020-10" db="EMBL/GenBank/DDBJ databases">
        <title>Microbiome of the Black Sea water column analyzed by genome centric metagenomics.</title>
        <authorList>
            <person name="Cabello-Yeves P.J."/>
            <person name="Callieri C."/>
            <person name="Picazo A."/>
            <person name="Mehrshad M."/>
            <person name="Haro-Moreno J.M."/>
            <person name="Roda-Garcia J."/>
            <person name="Dzembekova N."/>
            <person name="Slabakova V."/>
            <person name="Slabakova N."/>
            <person name="Moncheva S."/>
            <person name="Rodriguez-Valera F."/>
        </authorList>
    </citation>
    <scope>NUCLEOTIDE SEQUENCE</scope>
    <source>
        <strain evidence="3">BS30m-G43</strain>
    </source>
</reference>
<name>A0A937J6H8_9GAMM</name>
<dbReference type="Pfam" id="PF13439">
    <property type="entry name" value="Glyco_transf_4"/>
    <property type="match status" value="1"/>
</dbReference>
<gene>
    <name evidence="3" type="ORF">ISR29_00310</name>
</gene>
<dbReference type="PANTHER" id="PTHR12526:SF634">
    <property type="entry name" value="BLL3361 PROTEIN"/>
    <property type="match status" value="1"/>
</dbReference>
<proteinExistence type="predicted"/>
<dbReference type="InterPro" id="IPR028098">
    <property type="entry name" value="Glyco_trans_4-like_N"/>
</dbReference>
<feature type="domain" description="Glycosyl transferase family 1" evidence="1">
    <location>
        <begin position="152"/>
        <end position="285"/>
    </location>
</feature>
<dbReference type="EMBL" id="JADHSG010000001">
    <property type="protein sequence ID" value="MBL6902630.1"/>
    <property type="molecule type" value="Genomic_DNA"/>
</dbReference>
<feature type="domain" description="Glycosyltransferase subfamily 4-like N-terminal" evidence="2">
    <location>
        <begin position="14"/>
        <end position="108"/>
    </location>
</feature>
<dbReference type="AlphaFoldDB" id="A0A937J6H8"/>
<dbReference type="GO" id="GO:1901135">
    <property type="term" value="P:carbohydrate derivative metabolic process"/>
    <property type="evidence" value="ECO:0007669"/>
    <property type="project" value="UniProtKB-ARBA"/>
</dbReference>
<sequence>MKICHYLSSSSYAGIEQHVAELATIQNIEHEVSIICNNEIADYYKEFNVIEIKNFNRRSLTGIFKIFKILKASNFDVVHAHASKPTSVLKIIKYFLDFNFIASIHGVKKNVSVFNHADFVIGGSKGALKGVTKPNTVIHNWYQLSKYQKVNGKSAVAVGRLEKVKGFDLLIKSWINIKTPLLIIGSGSEKEFLQNLIDSLNLSHVITIKDWVKQEELYEIYSRAILLVISSRSEGGPRVALEALANDLPVLSTDVGHMNIILPKELLARANDLESLQHLLETYVENISQFNQSAIFNYVREEFSLEKQSSKVMKIYYDCSKSDL</sequence>
<dbReference type="PANTHER" id="PTHR12526">
    <property type="entry name" value="GLYCOSYLTRANSFERASE"/>
    <property type="match status" value="1"/>
</dbReference>
<evidence type="ECO:0000313" key="3">
    <source>
        <dbReference type="EMBL" id="MBL6902630.1"/>
    </source>
</evidence>
<evidence type="ECO:0000313" key="4">
    <source>
        <dbReference type="Proteomes" id="UP000705230"/>
    </source>
</evidence>
<organism evidence="3 4">
    <name type="scientific">SAR86 cluster bacterium</name>
    <dbReference type="NCBI Taxonomy" id="2030880"/>
    <lineage>
        <taxon>Bacteria</taxon>
        <taxon>Pseudomonadati</taxon>
        <taxon>Pseudomonadota</taxon>
        <taxon>Gammaproteobacteria</taxon>
        <taxon>SAR86 cluster</taxon>
    </lineage>
</organism>
<evidence type="ECO:0000259" key="1">
    <source>
        <dbReference type="Pfam" id="PF00534"/>
    </source>
</evidence>
<dbReference type="Pfam" id="PF00534">
    <property type="entry name" value="Glycos_transf_1"/>
    <property type="match status" value="1"/>
</dbReference>
<dbReference type="SUPFAM" id="SSF53756">
    <property type="entry name" value="UDP-Glycosyltransferase/glycogen phosphorylase"/>
    <property type="match status" value="1"/>
</dbReference>
<dbReference type="InterPro" id="IPR001296">
    <property type="entry name" value="Glyco_trans_1"/>
</dbReference>
<evidence type="ECO:0000259" key="2">
    <source>
        <dbReference type="Pfam" id="PF13439"/>
    </source>
</evidence>
<dbReference type="GO" id="GO:0016757">
    <property type="term" value="F:glycosyltransferase activity"/>
    <property type="evidence" value="ECO:0007669"/>
    <property type="project" value="InterPro"/>
</dbReference>
<dbReference type="Gene3D" id="3.40.50.2000">
    <property type="entry name" value="Glycogen Phosphorylase B"/>
    <property type="match status" value="2"/>
</dbReference>